<dbReference type="Proteomes" id="UP000499080">
    <property type="component" value="Unassembled WGS sequence"/>
</dbReference>
<accession>A0A4Y2VW33</accession>
<name>A0A4Y2VW33_ARAVE</name>
<protein>
    <submittedName>
        <fullName evidence="2">Uncharacterized protein</fullName>
    </submittedName>
</protein>
<evidence type="ECO:0000256" key="1">
    <source>
        <dbReference type="SAM" id="MobiDB-lite"/>
    </source>
</evidence>
<organism evidence="2 3">
    <name type="scientific">Araneus ventricosus</name>
    <name type="common">Orbweaver spider</name>
    <name type="synonym">Epeira ventricosa</name>
    <dbReference type="NCBI Taxonomy" id="182803"/>
    <lineage>
        <taxon>Eukaryota</taxon>
        <taxon>Metazoa</taxon>
        <taxon>Ecdysozoa</taxon>
        <taxon>Arthropoda</taxon>
        <taxon>Chelicerata</taxon>
        <taxon>Arachnida</taxon>
        <taxon>Araneae</taxon>
        <taxon>Araneomorphae</taxon>
        <taxon>Entelegynae</taxon>
        <taxon>Araneoidea</taxon>
        <taxon>Araneidae</taxon>
        <taxon>Araneus</taxon>
    </lineage>
</organism>
<dbReference type="AlphaFoldDB" id="A0A4Y2VW33"/>
<reference evidence="2 3" key="1">
    <citation type="journal article" date="2019" name="Sci. Rep.">
        <title>Orb-weaving spider Araneus ventricosus genome elucidates the spidroin gene catalogue.</title>
        <authorList>
            <person name="Kono N."/>
            <person name="Nakamura H."/>
            <person name="Ohtoshi R."/>
            <person name="Moran D.A.P."/>
            <person name="Shinohara A."/>
            <person name="Yoshida Y."/>
            <person name="Fujiwara M."/>
            <person name="Mori M."/>
            <person name="Tomita M."/>
            <person name="Arakawa K."/>
        </authorList>
    </citation>
    <scope>NUCLEOTIDE SEQUENCE [LARGE SCALE GENOMIC DNA]</scope>
</reference>
<evidence type="ECO:0000313" key="2">
    <source>
        <dbReference type="EMBL" id="GBO28110.1"/>
    </source>
</evidence>
<keyword evidence="3" id="KW-1185">Reference proteome</keyword>
<dbReference type="EMBL" id="BGPR01051128">
    <property type="protein sequence ID" value="GBO28110.1"/>
    <property type="molecule type" value="Genomic_DNA"/>
</dbReference>
<proteinExistence type="predicted"/>
<feature type="region of interest" description="Disordered" evidence="1">
    <location>
        <begin position="33"/>
        <end position="95"/>
    </location>
</feature>
<sequence length="95" mass="10274">DGPNFGADGAIYLQRTPAVLKMWEIPSAITYKKAAGHPERGNKPTTVVGPDKQGYPGRQCCPRRRESRQQESFLEPSIGDPSSFASLDNVNGAGE</sequence>
<feature type="non-terminal residue" evidence="2">
    <location>
        <position position="1"/>
    </location>
</feature>
<gene>
    <name evidence="2" type="ORF">AVEN_159855_1</name>
</gene>
<evidence type="ECO:0000313" key="3">
    <source>
        <dbReference type="Proteomes" id="UP000499080"/>
    </source>
</evidence>
<comment type="caution">
    <text evidence="2">The sequence shown here is derived from an EMBL/GenBank/DDBJ whole genome shotgun (WGS) entry which is preliminary data.</text>
</comment>